<keyword evidence="3" id="KW-0547">Nucleotide-binding</keyword>
<keyword evidence="4" id="KW-1185">Reference proteome</keyword>
<reference evidence="3 4" key="1">
    <citation type="journal article" date="2016" name="Genome Announc.">
        <title>Complete Genome Sequence of Bacillus megaterium Bacteriophage Eldridge.</title>
        <authorList>
            <person name="Reveille A.M."/>
            <person name="Eldridge K.A."/>
            <person name="Temple L.M."/>
        </authorList>
    </citation>
    <scope>NUCLEOTIDE SEQUENCE [LARGE SCALE GENOMIC DNA]</scope>
</reference>
<evidence type="ECO:0000256" key="1">
    <source>
        <dbReference type="SAM" id="Coils"/>
    </source>
</evidence>
<dbReference type="InterPro" id="IPR007694">
    <property type="entry name" value="DNA_helicase_DnaB-like_C"/>
</dbReference>
<dbReference type="SUPFAM" id="SSF52540">
    <property type="entry name" value="P-loop containing nucleoside triphosphate hydrolases"/>
    <property type="match status" value="1"/>
</dbReference>
<dbReference type="EMBL" id="KU253712">
    <property type="protein sequence ID" value="AMB18676.1"/>
    <property type="molecule type" value="Genomic_DNA"/>
</dbReference>
<dbReference type="Pfam" id="PF03796">
    <property type="entry name" value="DnaB_C"/>
    <property type="match status" value="1"/>
</dbReference>
<dbReference type="PROSITE" id="PS51199">
    <property type="entry name" value="SF4_HELICASE"/>
    <property type="match status" value="1"/>
</dbReference>
<keyword evidence="3" id="KW-0378">Hydrolase</keyword>
<dbReference type="Gene3D" id="3.40.50.300">
    <property type="entry name" value="P-loop containing nucleotide triphosphate hydrolases"/>
    <property type="match status" value="1"/>
</dbReference>
<accession>A0A0Y0AMQ1</accession>
<dbReference type="PANTHER" id="PTHR30153:SF2">
    <property type="entry name" value="REPLICATIVE DNA HELICASE"/>
    <property type="match status" value="1"/>
</dbReference>
<dbReference type="InterPro" id="IPR027417">
    <property type="entry name" value="P-loop_NTPase"/>
</dbReference>
<dbReference type="KEGG" id="vg:28801755"/>
<dbReference type="GO" id="GO:0006260">
    <property type="term" value="P:DNA replication"/>
    <property type="evidence" value="ECO:0007669"/>
    <property type="project" value="InterPro"/>
</dbReference>
<protein>
    <submittedName>
        <fullName evidence="3">DnaB helicase C terminal domain protein</fullName>
    </submittedName>
</protein>
<dbReference type="PANTHER" id="PTHR30153">
    <property type="entry name" value="REPLICATIVE DNA HELICASE DNAB"/>
    <property type="match status" value="1"/>
</dbReference>
<dbReference type="OrthoDB" id="2035at10239"/>
<dbReference type="GeneID" id="28801755"/>
<name>A0A0Y0AMQ1_9CAUD</name>
<feature type="coiled-coil region" evidence="1">
    <location>
        <begin position="438"/>
        <end position="465"/>
    </location>
</feature>
<dbReference type="RefSeq" id="YP_009274800.1">
    <property type="nucleotide sequence ID" value="NC_030920.1"/>
</dbReference>
<dbReference type="Proteomes" id="UP000204502">
    <property type="component" value="Segment"/>
</dbReference>
<proteinExistence type="predicted"/>
<organism evidence="3 4">
    <name type="scientific">Bacillus phage Eldridge</name>
    <dbReference type="NCBI Taxonomy" id="1776293"/>
    <lineage>
        <taxon>Viruses</taxon>
        <taxon>Duplodnaviria</taxon>
        <taxon>Heunggongvirae</taxon>
        <taxon>Uroviricota</taxon>
        <taxon>Caudoviricetes</taxon>
        <taxon>Herelleviridae</taxon>
        <taxon>Bastillevirinae</taxon>
        <taxon>Eldridgevirus</taxon>
        <taxon>Eldridgevirus eldridge</taxon>
    </lineage>
</organism>
<keyword evidence="3" id="KW-0347">Helicase</keyword>
<sequence>MSNTPIQKAILRKAIESPLFSKEILPKAPMSMYDGNKVNEEISSLVKRYYQTNNTLLTEDALLTLTQEKLDRMRKDAAEQEPYFAAINELYEIRNQQDDAVLDENIEKYIKKHMHLDLMQRALAGLNDERTMEQVADEWKNIMLLDVSGKQQDVINLLDDTDGKKEQLSSLHTNVIPTGFKELDEITGGGLGKGEVGLHAHLSGSGKTLWLTNHAANYTRGGYNVLFIALEELKNRMVLRLEQALLRQPRSNILTGNQLNEENFNKMQDFIQNNRSHFGNLFFARYSPRTVTPAKIDQLISDTIIREGIPIDVVIIDYPDLLRNPQATGNESDDGGKLFEEIRRIAQEYNVVMWVASQLNRSARSAQIKTGEHIEGSVRKINAVEVALVGNSTEEEYNSGFTRLYMEKIRNRKEDNIKRMLGFKVVGNAQTIIDYRTEQEMKEHIQILEEAKDKLEQSFKSKKKDNSGNTIDYANEINQALHNMRG</sequence>
<dbReference type="GO" id="GO:0003678">
    <property type="term" value="F:DNA helicase activity"/>
    <property type="evidence" value="ECO:0007669"/>
    <property type="project" value="InterPro"/>
</dbReference>
<dbReference type="GO" id="GO:0005524">
    <property type="term" value="F:ATP binding"/>
    <property type="evidence" value="ECO:0007669"/>
    <property type="project" value="InterPro"/>
</dbReference>
<evidence type="ECO:0000313" key="3">
    <source>
        <dbReference type="EMBL" id="AMB18676.1"/>
    </source>
</evidence>
<evidence type="ECO:0000313" key="4">
    <source>
        <dbReference type="Proteomes" id="UP000204502"/>
    </source>
</evidence>
<feature type="domain" description="SF4 helicase" evidence="2">
    <location>
        <begin position="169"/>
        <end position="447"/>
    </location>
</feature>
<gene>
    <name evidence="3" type="ORF">Eldridge_096</name>
</gene>
<evidence type="ECO:0000259" key="2">
    <source>
        <dbReference type="PROSITE" id="PS51199"/>
    </source>
</evidence>
<keyword evidence="1" id="KW-0175">Coiled coil</keyword>
<keyword evidence="3" id="KW-0067">ATP-binding</keyword>